<dbReference type="RefSeq" id="WP_217019139.1">
    <property type="nucleotide sequence ID" value="NZ_CP077418.1"/>
</dbReference>
<dbReference type="PROSITE" id="PS51257">
    <property type="entry name" value="PROKAR_LIPOPROTEIN"/>
    <property type="match status" value="1"/>
</dbReference>
<feature type="chain" id="PRO_5043352848" evidence="5">
    <location>
        <begin position="37"/>
        <end position="541"/>
    </location>
</feature>
<sequence length="541" mass="57457">MRVFLPLRRSGARSTRLMIGIALLTMTLLASCDSSGADLTETPTGAVDNGIVGGQQTSTEPTGGGTVTMAAYSNVTNLDPAKTPALGATGGNEMAAIYDVLMRYEPTSGTFVPHLAESLTVSSDGLQWVLQLRDEVTFSDGNDVTAAAVMSSIDRYTNANGPGSQLWKSNVASAETSGPRSITFTLKQPWTEFPATLASGYGMVVSASSVAGEQFTPIGAGPFTIDQFRPNEELRLKARPDYWGGKPYLDALRFVGLTGDTEKIEALNVNDVQVGFIRSSEAVQRARTEGYPGYIETVPLASVVMINNRPGRPGADVRVRQAIAHAVNLDTFNERVDKGAGLPGSSIFPEWSPLHGEVSGLDYNPEAAKRLLDEAKSDGYDGHLSFLGIAAAKSQTTALAVQSMLQAVGFTVTLELENSAGDVTKRLNVAHDYDISYSGISLPAAAPVNKLTSALNSTSNNNYLGYSNPRMDALLSQLQTTDADSDARRELLEELQGLVNETVPFVTLGAAPTFTLWAAGVHGIEPSMDSIMLFGKAWLSA</sequence>
<dbReference type="EMBL" id="JARDXE010000030">
    <property type="protein sequence ID" value="MDE8649626.1"/>
    <property type="molecule type" value="Genomic_DNA"/>
</dbReference>
<feature type="domain" description="Solute-binding protein family 5" evidence="6">
    <location>
        <begin position="111"/>
        <end position="461"/>
    </location>
</feature>
<organism evidence="7 8">
    <name type="scientific">Rhodococcus qingshengii</name>
    <dbReference type="NCBI Taxonomy" id="334542"/>
    <lineage>
        <taxon>Bacteria</taxon>
        <taxon>Bacillati</taxon>
        <taxon>Actinomycetota</taxon>
        <taxon>Actinomycetes</taxon>
        <taxon>Mycobacteriales</taxon>
        <taxon>Nocardiaceae</taxon>
        <taxon>Rhodococcus</taxon>
        <taxon>Rhodococcus erythropolis group</taxon>
    </lineage>
</organism>
<dbReference type="PANTHER" id="PTHR30290:SF9">
    <property type="entry name" value="OLIGOPEPTIDE-BINDING PROTEIN APPA"/>
    <property type="match status" value="1"/>
</dbReference>
<dbReference type="InterPro" id="IPR039424">
    <property type="entry name" value="SBP_5"/>
</dbReference>
<evidence type="ECO:0000313" key="8">
    <source>
        <dbReference type="Proteomes" id="UP001217325"/>
    </source>
</evidence>
<dbReference type="GO" id="GO:0015833">
    <property type="term" value="P:peptide transport"/>
    <property type="evidence" value="ECO:0007669"/>
    <property type="project" value="TreeGrafter"/>
</dbReference>
<dbReference type="GO" id="GO:1904680">
    <property type="term" value="F:peptide transmembrane transporter activity"/>
    <property type="evidence" value="ECO:0007669"/>
    <property type="project" value="TreeGrafter"/>
</dbReference>
<evidence type="ECO:0000256" key="5">
    <source>
        <dbReference type="SAM" id="SignalP"/>
    </source>
</evidence>
<keyword evidence="2" id="KW-0813">Transport</keyword>
<feature type="signal peptide" evidence="5">
    <location>
        <begin position="1"/>
        <end position="36"/>
    </location>
</feature>
<dbReference type="InterPro" id="IPR000914">
    <property type="entry name" value="SBP_5_dom"/>
</dbReference>
<feature type="region of interest" description="Disordered" evidence="4">
    <location>
        <begin position="43"/>
        <end position="64"/>
    </location>
</feature>
<comment type="caution">
    <text evidence="7">The sequence shown here is derived from an EMBL/GenBank/DDBJ whole genome shotgun (WGS) entry which is preliminary data.</text>
</comment>
<dbReference type="AlphaFoldDB" id="A0AAW6LWM5"/>
<name>A0AAW6LWM5_RHOSG</name>
<gene>
    <name evidence="7" type="ORF">PXH69_32125</name>
</gene>
<evidence type="ECO:0000256" key="1">
    <source>
        <dbReference type="ARBA" id="ARBA00005695"/>
    </source>
</evidence>
<evidence type="ECO:0000313" key="7">
    <source>
        <dbReference type="EMBL" id="MDE8649626.1"/>
    </source>
</evidence>
<dbReference type="PANTHER" id="PTHR30290">
    <property type="entry name" value="PERIPLASMIC BINDING COMPONENT OF ABC TRANSPORTER"/>
    <property type="match status" value="1"/>
</dbReference>
<dbReference type="Pfam" id="PF00496">
    <property type="entry name" value="SBP_bac_5"/>
    <property type="match status" value="1"/>
</dbReference>
<reference evidence="7" key="1">
    <citation type="submission" date="2023-02" db="EMBL/GenBank/DDBJ databases">
        <title>A novel hydrolase synthesized by Rhodococcus erythropolis HQ is responsible for the detoxification of Zearalenone.</title>
        <authorList>
            <person name="Hu J."/>
            <person name="Xu J."/>
        </authorList>
    </citation>
    <scope>NUCLEOTIDE SEQUENCE</scope>
    <source>
        <strain evidence="7">HQ</strain>
    </source>
</reference>
<evidence type="ECO:0000256" key="4">
    <source>
        <dbReference type="SAM" id="MobiDB-lite"/>
    </source>
</evidence>
<dbReference type="PIRSF" id="PIRSF002741">
    <property type="entry name" value="MppA"/>
    <property type="match status" value="1"/>
</dbReference>
<dbReference type="InterPro" id="IPR030678">
    <property type="entry name" value="Peptide/Ni-bd"/>
</dbReference>
<accession>A0AAW6LWM5</accession>
<keyword evidence="3 5" id="KW-0732">Signal</keyword>
<evidence type="ECO:0000256" key="3">
    <source>
        <dbReference type="ARBA" id="ARBA00022729"/>
    </source>
</evidence>
<proteinExistence type="inferred from homology"/>
<protein>
    <submittedName>
        <fullName evidence="7">ABC transporter substrate-binding protein</fullName>
    </submittedName>
</protein>
<comment type="similarity">
    <text evidence="1">Belongs to the bacterial solute-binding protein 5 family.</text>
</comment>
<evidence type="ECO:0000259" key="6">
    <source>
        <dbReference type="Pfam" id="PF00496"/>
    </source>
</evidence>
<dbReference type="CDD" id="cd00995">
    <property type="entry name" value="PBP2_NikA_DppA_OppA_like"/>
    <property type="match status" value="1"/>
</dbReference>
<dbReference type="Proteomes" id="UP001217325">
    <property type="component" value="Unassembled WGS sequence"/>
</dbReference>
<evidence type="ECO:0000256" key="2">
    <source>
        <dbReference type="ARBA" id="ARBA00022448"/>
    </source>
</evidence>